<name>A0ABP7ZD13_9MICO</name>
<comment type="caution">
    <text evidence="2">The sequence shown here is derived from an EMBL/GenBank/DDBJ whole genome shotgun (WGS) entry which is preliminary data.</text>
</comment>
<evidence type="ECO:0000313" key="3">
    <source>
        <dbReference type="Proteomes" id="UP001415169"/>
    </source>
</evidence>
<keyword evidence="3" id="KW-1185">Reference proteome</keyword>
<dbReference type="Proteomes" id="UP001415169">
    <property type="component" value="Unassembled WGS sequence"/>
</dbReference>
<feature type="region of interest" description="Disordered" evidence="1">
    <location>
        <begin position="278"/>
        <end position="325"/>
    </location>
</feature>
<evidence type="ECO:0000313" key="2">
    <source>
        <dbReference type="EMBL" id="GAA4153898.1"/>
    </source>
</evidence>
<evidence type="ECO:0008006" key="4">
    <source>
        <dbReference type="Google" id="ProtNLM"/>
    </source>
</evidence>
<dbReference type="RefSeq" id="WP_344789766.1">
    <property type="nucleotide sequence ID" value="NZ_BAABBV010000001.1"/>
</dbReference>
<reference evidence="2" key="2">
    <citation type="submission" date="2023-12" db="EMBL/GenBank/DDBJ databases">
        <authorList>
            <person name="Sun Q."/>
            <person name="Inoue M."/>
        </authorList>
    </citation>
    <scope>NUCLEOTIDE SEQUENCE</scope>
    <source>
        <strain evidence="2">JCM 17590</strain>
    </source>
</reference>
<evidence type="ECO:0000256" key="1">
    <source>
        <dbReference type="SAM" id="MobiDB-lite"/>
    </source>
</evidence>
<reference evidence="2" key="1">
    <citation type="journal article" date="2014" name="Int. J. Syst. Evol. Microbiol.">
        <title>Complete genome of a new Firmicutes species belonging to the dominant human colonic microbiota ('Ruminococcus bicirculans') reveals two chromosomes and a selective capacity to utilize plant glucans.</title>
        <authorList>
            <consortium name="NISC Comparative Sequencing Program"/>
            <person name="Wegmann U."/>
            <person name="Louis P."/>
            <person name="Goesmann A."/>
            <person name="Henrissat B."/>
            <person name="Duncan S.H."/>
            <person name="Flint H.J."/>
        </authorList>
    </citation>
    <scope>NUCLEOTIDE SEQUENCE</scope>
    <source>
        <strain evidence="2">JCM 17590</strain>
    </source>
</reference>
<organism evidence="2 3">
    <name type="scientific">Gryllotalpicola daejeonensis</name>
    <dbReference type="NCBI Taxonomy" id="993087"/>
    <lineage>
        <taxon>Bacteria</taxon>
        <taxon>Bacillati</taxon>
        <taxon>Actinomycetota</taxon>
        <taxon>Actinomycetes</taxon>
        <taxon>Micrococcales</taxon>
        <taxon>Microbacteriaceae</taxon>
        <taxon>Gryllotalpicola</taxon>
    </lineage>
</organism>
<dbReference type="SUPFAM" id="SSF52141">
    <property type="entry name" value="Uracil-DNA glycosylase-like"/>
    <property type="match status" value="1"/>
</dbReference>
<proteinExistence type="predicted"/>
<sequence length="325" mass="36181">MSDRFHVPRVQAVNDFVDELRAERPGTTVPYVDPIYDASGAAILSLLSDPGPMASGRAGSGVLSVRNDDESARRLGRAFDAAGLTFDDVCPWNGFPWYQHEDKGGDNSLSAAQREEGVDPLIRLLELHPRIRWVVAHGGNASDVVRRARKRPAFQQLVEARDLRVVEVRHTSARAFGSLNPERRQAEFRRIVDAYVNAMVALGITPRPEPEREQLIQASEPIRARVDVEARLDALREVEAGELDAEIRALVKAMAPRERTQLLAQLIRERVVGVDPIVESEDPDRDPFAAAGREEVEADDLSALRWRRASERSDAPNLMDPHALD</sequence>
<dbReference type="InterPro" id="IPR036895">
    <property type="entry name" value="Uracil-DNA_glycosylase-like_sf"/>
</dbReference>
<gene>
    <name evidence="2" type="ORF">GCM10022286_00840</name>
</gene>
<protein>
    <recommendedName>
        <fullName evidence="4">Uracil-DNA glycosylase</fullName>
    </recommendedName>
</protein>
<accession>A0ABP7ZD13</accession>
<dbReference type="EMBL" id="BAABBV010000001">
    <property type="protein sequence ID" value="GAA4153898.1"/>
    <property type="molecule type" value="Genomic_DNA"/>
</dbReference>